<dbReference type="GO" id="GO:0051536">
    <property type="term" value="F:iron-sulfur cluster binding"/>
    <property type="evidence" value="ECO:0007669"/>
    <property type="project" value="UniProtKB-KW"/>
</dbReference>
<dbReference type="PANTHER" id="PTHR11601">
    <property type="entry name" value="CYSTEINE DESULFURYLASE FAMILY MEMBER"/>
    <property type="match status" value="1"/>
</dbReference>
<organism evidence="10 11">
    <name type="scientific">Candidatus Ryanbacteria bacterium RIFCSPHIGHO2_01_FULL_48_27</name>
    <dbReference type="NCBI Taxonomy" id="1802115"/>
    <lineage>
        <taxon>Bacteria</taxon>
        <taxon>Candidatus Ryaniibacteriota</taxon>
    </lineage>
</organism>
<keyword evidence="4" id="KW-0479">Metal-binding</keyword>
<dbReference type="Gene3D" id="3.90.1150.10">
    <property type="entry name" value="Aspartate Aminotransferase, domain 1"/>
    <property type="match status" value="1"/>
</dbReference>
<dbReference type="Gene3D" id="1.10.260.50">
    <property type="match status" value="1"/>
</dbReference>
<dbReference type="InterPro" id="IPR015422">
    <property type="entry name" value="PyrdxlP-dep_Trfase_small"/>
</dbReference>
<dbReference type="Proteomes" id="UP000177785">
    <property type="component" value="Unassembled WGS sequence"/>
</dbReference>
<name>A0A1G2G5W0_9BACT</name>
<dbReference type="GO" id="GO:0046872">
    <property type="term" value="F:metal ion binding"/>
    <property type="evidence" value="ECO:0007669"/>
    <property type="project" value="UniProtKB-KW"/>
</dbReference>
<dbReference type="InterPro" id="IPR015421">
    <property type="entry name" value="PyrdxlP-dep_Trfase_major"/>
</dbReference>
<gene>
    <name evidence="10" type="ORF">A2756_01860</name>
</gene>
<dbReference type="PANTHER" id="PTHR11601:SF34">
    <property type="entry name" value="CYSTEINE DESULFURASE"/>
    <property type="match status" value="1"/>
</dbReference>
<dbReference type="InterPro" id="IPR016454">
    <property type="entry name" value="Cysteine_dSase"/>
</dbReference>
<evidence type="ECO:0000256" key="6">
    <source>
        <dbReference type="ARBA" id="ARBA00023004"/>
    </source>
</evidence>
<comment type="caution">
    <text evidence="10">The sequence shown here is derived from an EMBL/GenBank/DDBJ whole genome shotgun (WGS) entry which is preliminary data.</text>
</comment>
<evidence type="ECO:0000256" key="1">
    <source>
        <dbReference type="ARBA" id="ARBA00001933"/>
    </source>
</evidence>
<comment type="catalytic activity">
    <reaction evidence="8">
        <text>(sulfur carrier)-H + L-cysteine = (sulfur carrier)-SH + L-alanine</text>
        <dbReference type="Rhea" id="RHEA:43892"/>
        <dbReference type="Rhea" id="RHEA-COMP:14737"/>
        <dbReference type="Rhea" id="RHEA-COMP:14739"/>
        <dbReference type="ChEBI" id="CHEBI:29917"/>
        <dbReference type="ChEBI" id="CHEBI:35235"/>
        <dbReference type="ChEBI" id="CHEBI:57972"/>
        <dbReference type="ChEBI" id="CHEBI:64428"/>
        <dbReference type="EC" id="2.8.1.7"/>
    </reaction>
</comment>
<dbReference type="PIRSF" id="PIRSF005572">
    <property type="entry name" value="NifS"/>
    <property type="match status" value="1"/>
</dbReference>
<sequence length="442" mass="48692">MMQSSKKIKSQKRTYLDHAATTSTDTRVVRAMQPFFSKMYGNPSSLYADGRMAKEALQKARSSIATILGARPEEIIFTGSGTESDALAILGVMRAYSGKHMITDTIEHHAVLYNAELLEKEGFPVTYLPVDAEGFVDIKKLVVAVRPDTVLISIMYANNEIGTIQPIAEIAKLVRRIRKERIISGNETPIWLHTDACQAAGYLDVNIERLGVDLLTLNGSKIYGPKGMGVLYRRRGVKIAPLWLGGGQEQKLRSGTENIAGIVGIARALEIAQSHKDGENKRLSKLRDYFIREVFARIPKIVLNGPEGERRLSNNVNISILDIEGEAMLLYLDAYGIEASTGSACDSATLDPSHVILGIGRPYEFAHASMRFTLGRATTKKDLDYVLQVMPGIVEKLRKISPINLDMNATQMSHASAFAGQGLPHWEKKRGTKLKTPSPKAQ</sequence>
<evidence type="ECO:0000313" key="10">
    <source>
        <dbReference type="EMBL" id="OGZ45635.1"/>
    </source>
</evidence>
<dbReference type="Pfam" id="PF00266">
    <property type="entry name" value="Aminotran_5"/>
    <property type="match status" value="1"/>
</dbReference>
<protein>
    <recommendedName>
        <fullName evidence="9">Aminotransferase class V domain-containing protein</fullName>
    </recommendedName>
</protein>
<proteinExistence type="inferred from homology"/>
<evidence type="ECO:0000259" key="9">
    <source>
        <dbReference type="Pfam" id="PF00266"/>
    </source>
</evidence>
<dbReference type="STRING" id="1802115.A2756_01860"/>
<dbReference type="InterPro" id="IPR000192">
    <property type="entry name" value="Aminotrans_V_dom"/>
</dbReference>
<evidence type="ECO:0000313" key="11">
    <source>
        <dbReference type="Proteomes" id="UP000177785"/>
    </source>
</evidence>
<accession>A0A1G2G5W0</accession>
<evidence type="ECO:0000256" key="4">
    <source>
        <dbReference type="ARBA" id="ARBA00022723"/>
    </source>
</evidence>
<feature type="domain" description="Aminotransferase class V" evidence="9">
    <location>
        <begin position="14"/>
        <end position="386"/>
    </location>
</feature>
<reference evidence="10 11" key="1">
    <citation type="journal article" date="2016" name="Nat. Commun.">
        <title>Thousands of microbial genomes shed light on interconnected biogeochemical processes in an aquifer system.</title>
        <authorList>
            <person name="Anantharaman K."/>
            <person name="Brown C.T."/>
            <person name="Hug L.A."/>
            <person name="Sharon I."/>
            <person name="Castelle C.J."/>
            <person name="Probst A.J."/>
            <person name="Thomas B.C."/>
            <person name="Singh A."/>
            <person name="Wilkins M.J."/>
            <person name="Karaoz U."/>
            <person name="Brodie E.L."/>
            <person name="Williams K.H."/>
            <person name="Hubbard S.S."/>
            <person name="Banfield J.F."/>
        </authorList>
    </citation>
    <scope>NUCLEOTIDE SEQUENCE [LARGE SCALE GENOMIC DNA]</scope>
</reference>
<evidence type="ECO:0000256" key="3">
    <source>
        <dbReference type="ARBA" id="ARBA00022679"/>
    </source>
</evidence>
<evidence type="ECO:0000256" key="8">
    <source>
        <dbReference type="ARBA" id="ARBA00050776"/>
    </source>
</evidence>
<keyword evidence="3" id="KW-0808">Transferase</keyword>
<comment type="similarity">
    <text evidence="2">Belongs to the class-V pyridoxal-phosphate-dependent aminotransferase family. NifS/IscS subfamily.</text>
</comment>
<evidence type="ECO:0000256" key="5">
    <source>
        <dbReference type="ARBA" id="ARBA00022898"/>
    </source>
</evidence>
<dbReference type="AlphaFoldDB" id="A0A1G2G5W0"/>
<dbReference type="GO" id="GO:0031071">
    <property type="term" value="F:cysteine desulfurase activity"/>
    <property type="evidence" value="ECO:0007669"/>
    <property type="project" value="UniProtKB-EC"/>
</dbReference>
<keyword evidence="6" id="KW-0408">Iron</keyword>
<keyword evidence="7" id="KW-0411">Iron-sulfur</keyword>
<comment type="cofactor">
    <cofactor evidence="1">
        <name>pyridoxal 5'-phosphate</name>
        <dbReference type="ChEBI" id="CHEBI:597326"/>
    </cofactor>
</comment>
<dbReference type="EMBL" id="MHNL01000005">
    <property type="protein sequence ID" value="OGZ45635.1"/>
    <property type="molecule type" value="Genomic_DNA"/>
</dbReference>
<dbReference type="SUPFAM" id="SSF53383">
    <property type="entry name" value="PLP-dependent transferases"/>
    <property type="match status" value="1"/>
</dbReference>
<evidence type="ECO:0000256" key="2">
    <source>
        <dbReference type="ARBA" id="ARBA00006490"/>
    </source>
</evidence>
<keyword evidence="5" id="KW-0663">Pyridoxal phosphate</keyword>
<dbReference type="InterPro" id="IPR015424">
    <property type="entry name" value="PyrdxlP-dep_Trfase"/>
</dbReference>
<dbReference type="Gene3D" id="3.40.640.10">
    <property type="entry name" value="Type I PLP-dependent aspartate aminotransferase-like (Major domain)"/>
    <property type="match status" value="1"/>
</dbReference>
<evidence type="ECO:0000256" key="7">
    <source>
        <dbReference type="ARBA" id="ARBA00023014"/>
    </source>
</evidence>